<dbReference type="GO" id="GO:0048038">
    <property type="term" value="F:quinone binding"/>
    <property type="evidence" value="ECO:0007669"/>
    <property type="project" value="InterPro"/>
</dbReference>
<dbReference type="Proteomes" id="UP000199473">
    <property type="component" value="Unassembled WGS sequence"/>
</dbReference>
<dbReference type="InterPro" id="IPR029014">
    <property type="entry name" value="NiFe-Hase_large"/>
</dbReference>
<proteinExistence type="predicted"/>
<feature type="domain" description="NADH-quinone oxidoreductase subunit D" evidence="2">
    <location>
        <begin position="277"/>
        <end position="429"/>
    </location>
</feature>
<dbReference type="GO" id="GO:0051287">
    <property type="term" value="F:NAD binding"/>
    <property type="evidence" value="ECO:0007669"/>
    <property type="project" value="InterPro"/>
</dbReference>
<dbReference type="EMBL" id="FOSQ01000003">
    <property type="protein sequence ID" value="SFK53319.1"/>
    <property type="molecule type" value="Genomic_DNA"/>
</dbReference>
<keyword evidence="1" id="KW-0560">Oxidoreductase</keyword>
<keyword evidence="4" id="KW-1185">Reference proteome</keyword>
<reference evidence="3 4" key="1">
    <citation type="submission" date="2016-10" db="EMBL/GenBank/DDBJ databases">
        <authorList>
            <person name="de Groot N.N."/>
        </authorList>
    </citation>
    <scope>NUCLEOTIDE SEQUENCE [LARGE SCALE GENOMIC DNA]</scope>
    <source>
        <strain evidence="3 4">DSM 19981</strain>
    </source>
</reference>
<evidence type="ECO:0000313" key="4">
    <source>
        <dbReference type="Proteomes" id="UP000199473"/>
    </source>
</evidence>
<dbReference type="PANTHER" id="PTHR43485:SF1">
    <property type="entry name" value="FORMATE HYDROGENLYASE SUBUNIT 5-RELATED"/>
    <property type="match status" value="1"/>
</dbReference>
<dbReference type="GO" id="GO:0016651">
    <property type="term" value="F:oxidoreductase activity, acting on NAD(P)H"/>
    <property type="evidence" value="ECO:0007669"/>
    <property type="project" value="InterPro"/>
</dbReference>
<dbReference type="InterPro" id="IPR001135">
    <property type="entry name" value="NADH_Q_OxRdtase_suD"/>
</dbReference>
<gene>
    <name evidence="3" type="ORF">SAMN02745775_103275</name>
</gene>
<dbReference type="STRING" id="1123062.SAMN02745775_103275"/>
<dbReference type="InterPro" id="IPR037232">
    <property type="entry name" value="NADH_quin_OxRdtase_su_C/D-like"/>
</dbReference>
<dbReference type="SUPFAM" id="SSF143243">
    <property type="entry name" value="Nqo5-like"/>
    <property type="match status" value="1"/>
</dbReference>
<dbReference type="OrthoDB" id="9801496at2"/>
<dbReference type="InterPro" id="IPR052197">
    <property type="entry name" value="ComplexI_49kDa-like"/>
</dbReference>
<dbReference type="AlphaFoldDB" id="A0A1I4AC33"/>
<evidence type="ECO:0000259" key="2">
    <source>
        <dbReference type="Pfam" id="PF00346"/>
    </source>
</evidence>
<dbReference type="RefSeq" id="WP_092959515.1">
    <property type="nucleotide sequence ID" value="NZ_FOSQ01000003.1"/>
</dbReference>
<dbReference type="Pfam" id="PF00346">
    <property type="entry name" value="Complex1_49kDa"/>
    <property type="match status" value="1"/>
</dbReference>
<sequence length="504" mass="53779">MSGAASAWIRRGAAQGCAPFERYLLAPAAFGDLRDALRTEPSLALLSFWAEPGFVHAAFLDEAGNTLLLATTPVQDGRYPALSPARPGAVRFERMIRDLWSYSAEGGVDLRPWLDHGRWPVTGPNAARPARRTLPAEQPEFLPIEGEGWHQIPVGPVHAGIIEPGHFRFTVQGEVVVRLEQRLGYTHKGTIGLMTGKSPRAAARYAARLSGDTTVAHALAFALAAEAATGATPPPRAVWLRLAMLELERIANHLGDWGFICNDAAFAYPHARCGLLREGVLRANAAAFGHRLLMDRVIPGGLAMEMLPGGTEAILAALAAVEAEMPALVSIYDSHASLQDRVVGTGFLKPALAAAFAAGGYVGRASGRGFDARIALPHAPYESLVPEAAIRTEGDVDARVRVRIAELSDSIALVREALAAAPGGEIHQSLPQKGGEGIAVVEGFRGEIVTWMALDDGGLIRAVFPRDPSWLQWPLLEAAIEGNIVADFPLCNKSFNCSYSGVDL</sequence>
<dbReference type="PANTHER" id="PTHR43485">
    <property type="entry name" value="HYDROGENASE-4 COMPONENT G"/>
    <property type="match status" value="1"/>
</dbReference>
<evidence type="ECO:0000313" key="3">
    <source>
        <dbReference type="EMBL" id="SFK53319.1"/>
    </source>
</evidence>
<dbReference type="Gene3D" id="1.10.645.10">
    <property type="entry name" value="Cytochrome-c3 Hydrogenase, chain B"/>
    <property type="match status" value="1"/>
</dbReference>
<protein>
    <submittedName>
        <fullName evidence="3">Ni,Fe-hydrogenase III large subunit</fullName>
    </submittedName>
</protein>
<evidence type="ECO:0000256" key="1">
    <source>
        <dbReference type="ARBA" id="ARBA00023002"/>
    </source>
</evidence>
<dbReference type="SUPFAM" id="SSF56762">
    <property type="entry name" value="HydB/Nqo4-like"/>
    <property type="match status" value="1"/>
</dbReference>
<organism evidence="3 4">
    <name type="scientific">Falsiroseomonas stagni DSM 19981</name>
    <dbReference type="NCBI Taxonomy" id="1123062"/>
    <lineage>
        <taxon>Bacteria</taxon>
        <taxon>Pseudomonadati</taxon>
        <taxon>Pseudomonadota</taxon>
        <taxon>Alphaproteobacteria</taxon>
        <taxon>Acetobacterales</taxon>
        <taxon>Roseomonadaceae</taxon>
        <taxon>Falsiroseomonas</taxon>
    </lineage>
</organism>
<accession>A0A1I4AC33</accession>
<name>A0A1I4AC33_9PROT</name>